<proteinExistence type="predicted"/>
<evidence type="ECO:0008006" key="4">
    <source>
        <dbReference type="Google" id="ProtNLM"/>
    </source>
</evidence>
<keyword evidence="1" id="KW-0812">Transmembrane</keyword>
<evidence type="ECO:0000313" key="3">
    <source>
        <dbReference type="Proteomes" id="UP001447188"/>
    </source>
</evidence>
<gene>
    <name evidence="2" type="ORF">Q9L58_000849</name>
</gene>
<organism evidence="2 3">
    <name type="scientific">Discina gigas</name>
    <dbReference type="NCBI Taxonomy" id="1032678"/>
    <lineage>
        <taxon>Eukaryota</taxon>
        <taxon>Fungi</taxon>
        <taxon>Dikarya</taxon>
        <taxon>Ascomycota</taxon>
        <taxon>Pezizomycotina</taxon>
        <taxon>Pezizomycetes</taxon>
        <taxon>Pezizales</taxon>
        <taxon>Discinaceae</taxon>
        <taxon>Discina</taxon>
    </lineage>
</organism>
<protein>
    <recommendedName>
        <fullName evidence="4">NADH-ubiquinone oxidoreductase 14 kDa subunit</fullName>
    </recommendedName>
</protein>
<dbReference type="PANTHER" id="PTHR39218:SF1">
    <property type="entry name" value="OXIDOREDUCTASE 14 KDA SUBUNIT, PUTATIVE (AFU_ORTHOLOGUE AFUA_1G12110)-RELATED"/>
    <property type="match status" value="1"/>
</dbReference>
<sequence>MSKVLGWAAFGMAIRWWQLGIEMRPFLARETLWHYPLYATVTGSFGYWLVGVGERQTSYLDQRRESLLEKRKRFAAAGGIDGVPTVVA</sequence>
<feature type="transmembrane region" description="Helical" evidence="1">
    <location>
        <begin position="32"/>
        <end position="50"/>
    </location>
</feature>
<keyword evidence="3" id="KW-1185">Reference proteome</keyword>
<dbReference type="Proteomes" id="UP001447188">
    <property type="component" value="Unassembled WGS sequence"/>
</dbReference>
<name>A0ABR3GVR8_9PEZI</name>
<keyword evidence="1" id="KW-1133">Transmembrane helix</keyword>
<dbReference type="EMBL" id="JBBBZM010000006">
    <property type="protein sequence ID" value="KAL0640021.1"/>
    <property type="molecule type" value="Genomic_DNA"/>
</dbReference>
<dbReference type="PANTHER" id="PTHR39218">
    <property type="entry name" value="OXIDOREDUCTASE 14 KDA SUBUNIT, PUTATIVE (AFU_ORTHOLOGUE AFUA_1G12110)-RELATED"/>
    <property type="match status" value="1"/>
</dbReference>
<accession>A0ABR3GVR8</accession>
<comment type="caution">
    <text evidence="2">The sequence shown here is derived from an EMBL/GenBank/DDBJ whole genome shotgun (WGS) entry which is preliminary data.</text>
</comment>
<keyword evidence="1" id="KW-0472">Membrane</keyword>
<reference evidence="2 3" key="1">
    <citation type="submission" date="2024-02" db="EMBL/GenBank/DDBJ databases">
        <title>Discinaceae phylogenomics.</title>
        <authorList>
            <person name="Dirks A.C."/>
            <person name="James T.Y."/>
        </authorList>
    </citation>
    <scope>NUCLEOTIDE SEQUENCE [LARGE SCALE GENOMIC DNA]</scope>
    <source>
        <strain evidence="2 3">ACD0624</strain>
    </source>
</reference>
<evidence type="ECO:0000313" key="2">
    <source>
        <dbReference type="EMBL" id="KAL0640021.1"/>
    </source>
</evidence>
<evidence type="ECO:0000256" key="1">
    <source>
        <dbReference type="SAM" id="Phobius"/>
    </source>
</evidence>